<dbReference type="Gene3D" id="3.40.50.1820">
    <property type="entry name" value="alpha/beta hydrolase"/>
    <property type="match status" value="1"/>
</dbReference>
<reference evidence="2 3" key="1">
    <citation type="submission" date="2017-08" db="EMBL/GenBank/DDBJ databases">
        <title>Infants hospitalized years apart are colonized by the same room-sourced microbial strains.</title>
        <authorList>
            <person name="Brooks B."/>
            <person name="Olm M.R."/>
            <person name="Firek B.A."/>
            <person name="Baker R."/>
            <person name="Thomas B.C."/>
            <person name="Morowitz M.J."/>
            <person name="Banfield J.F."/>
        </authorList>
    </citation>
    <scope>NUCLEOTIDE SEQUENCE [LARGE SCALE GENOMIC DNA]</scope>
    <source>
        <strain evidence="2">S2_005_002_R2_33</strain>
    </source>
</reference>
<feature type="domain" description="Dienelactone hydrolase" evidence="1">
    <location>
        <begin position="36"/>
        <end position="242"/>
    </location>
</feature>
<sequence length="248" mass="26636">MPIGANLFEAVDCEHEGAMLRGRLLRPSHRDVRHQQGGSVLMFPGATGPSKSYEAAMRELADAGYLVLDANMYGEEVDLTSVSAAGQGFADLMADPVRLRGRAIAWFERLRDMAGVDPERIAAIGYCFGGKCVLELARSGAALQMVTSFHGLLTTHPPALPGSIRARVAIWTGGEDPYAPRSDAEAVQAELDAAGADYQLTLFAKARHAFMDPDHDGFAPGIVYDRVAHRIAWAATRALLSETIDATP</sequence>
<organism evidence="2 3">
    <name type="scientific">Novosphingobium pentaromativorans</name>
    <dbReference type="NCBI Taxonomy" id="205844"/>
    <lineage>
        <taxon>Bacteria</taxon>
        <taxon>Pseudomonadati</taxon>
        <taxon>Pseudomonadota</taxon>
        <taxon>Alphaproteobacteria</taxon>
        <taxon>Sphingomonadales</taxon>
        <taxon>Sphingomonadaceae</taxon>
        <taxon>Novosphingobium</taxon>
    </lineage>
</organism>
<dbReference type="InterPro" id="IPR050261">
    <property type="entry name" value="FrsA_esterase"/>
</dbReference>
<name>A0A2W5QVM3_9SPHN</name>
<comment type="caution">
    <text evidence="2">The sequence shown here is derived from an EMBL/GenBank/DDBJ whole genome shotgun (WGS) entry which is preliminary data.</text>
</comment>
<keyword evidence="2" id="KW-0378">Hydrolase</keyword>
<dbReference type="InterPro" id="IPR029058">
    <property type="entry name" value="AB_hydrolase_fold"/>
</dbReference>
<gene>
    <name evidence="2" type="ORF">DI555_09175</name>
</gene>
<evidence type="ECO:0000313" key="3">
    <source>
        <dbReference type="Proteomes" id="UP000249082"/>
    </source>
</evidence>
<dbReference type="GO" id="GO:0016787">
    <property type="term" value="F:hydrolase activity"/>
    <property type="evidence" value="ECO:0007669"/>
    <property type="project" value="UniProtKB-KW"/>
</dbReference>
<evidence type="ECO:0000313" key="2">
    <source>
        <dbReference type="EMBL" id="PZQ55480.1"/>
    </source>
</evidence>
<accession>A0A2W5QVM3</accession>
<protein>
    <submittedName>
        <fullName evidence="2">Dienelactone hydrolase</fullName>
    </submittedName>
</protein>
<dbReference type="InterPro" id="IPR002925">
    <property type="entry name" value="Dienelactn_hydro"/>
</dbReference>
<proteinExistence type="predicted"/>
<evidence type="ECO:0000259" key="1">
    <source>
        <dbReference type="Pfam" id="PF01738"/>
    </source>
</evidence>
<dbReference type="AlphaFoldDB" id="A0A2W5QVM3"/>
<dbReference type="SUPFAM" id="SSF53474">
    <property type="entry name" value="alpha/beta-Hydrolases"/>
    <property type="match status" value="1"/>
</dbReference>
<dbReference type="Pfam" id="PF01738">
    <property type="entry name" value="DLH"/>
    <property type="match status" value="1"/>
</dbReference>
<dbReference type="EMBL" id="QFPX01000006">
    <property type="protein sequence ID" value="PZQ55480.1"/>
    <property type="molecule type" value="Genomic_DNA"/>
</dbReference>
<dbReference type="PANTHER" id="PTHR22946">
    <property type="entry name" value="DIENELACTONE HYDROLASE DOMAIN-CONTAINING PROTEIN-RELATED"/>
    <property type="match status" value="1"/>
</dbReference>
<dbReference type="PANTHER" id="PTHR22946:SF5">
    <property type="entry name" value="PEPTIDASE S9 PROLYL OLIGOPEPTIDASE CATALYTIC DOMAIN-CONTAINING PROTEIN"/>
    <property type="match status" value="1"/>
</dbReference>
<dbReference type="Proteomes" id="UP000249082">
    <property type="component" value="Unassembled WGS sequence"/>
</dbReference>